<dbReference type="GO" id="GO:0005669">
    <property type="term" value="C:transcription factor TFIID complex"/>
    <property type="evidence" value="ECO:0007669"/>
    <property type="project" value="InterPro"/>
</dbReference>
<reference evidence="12 13" key="1">
    <citation type="submission" date="2023-11" db="EMBL/GenBank/DDBJ databases">
        <title>An acidophilic fungus is an integral part of prey digestion in a carnivorous sundew plant.</title>
        <authorList>
            <person name="Tsai I.J."/>
        </authorList>
    </citation>
    <scope>NUCLEOTIDE SEQUENCE [LARGE SCALE GENOMIC DNA]</scope>
    <source>
        <strain evidence="12">169a</strain>
    </source>
</reference>
<gene>
    <name evidence="12" type="ORF">R9X50_00517000</name>
</gene>
<dbReference type="EMBL" id="CP138587">
    <property type="protein sequence ID" value="WPH02308.1"/>
    <property type="molecule type" value="Genomic_DNA"/>
</dbReference>
<feature type="compositionally biased region" description="Low complexity" evidence="9">
    <location>
        <begin position="1480"/>
        <end position="1492"/>
    </location>
</feature>
<evidence type="ECO:0000259" key="10">
    <source>
        <dbReference type="Pfam" id="PF25316"/>
    </source>
</evidence>
<evidence type="ECO:0000313" key="12">
    <source>
        <dbReference type="EMBL" id="WPH02308.1"/>
    </source>
</evidence>
<evidence type="ECO:0000256" key="4">
    <source>
        <dbReference type="ARBA" id="ARBA00023015"/>
    </source>
</evidence>
<feature type="domain" description="Transcription initiation factor TFIID subunit 2 Ig-like" evidence="10">
    <location>
        <begin position="604"/>
        <end position="783"/>
    </location>
</feature>
<keyword evidence="13" id="KW-1185">Reference proteome</keyword>
<organism evidence="12 13">
    <name type="scientific">Acrodontium crateriforme</name>
    <dbReference type="NCBI Taxonomy" id="150365"/>
    <lineage>
        <taxon>Eukaryota</taxon>
        <taxon>Fungi</taxon>
        <taxon>Dikarya</taxon>
        <taxon>Ascomycota</taxon>
        <taxon>Pezizomycotina</taxon>
        <taxon>Dothideomycetes</taxon>
        <taxon>Dothideomycetidae</taxon>
        <taxon>Mycosphaerellales</taxon>
        <taxon>Teratosphaeriaceae</taxon>
        <taxon>Acrodontium</taxon>
    </lineage>
</organism>
<dbReference type="GO" id="GO:0016251">
    <property type="term" value="F:RNA polymerase II general transcription initiation factor activity"/>
    <property type="evidence" value="ECO:0007669"/>
    <property type="project" value="TreeGrafter"/>
</dbReference>
<dbReference type="InterPro" id="IPR037813">
    <property type="entry name" value="TAF2"/>
</dbReference>
<accession>A0AAQ3RD44</accession>
<keyword evidence="4" id="KW-0805">Transcription regulation</keyword>
<dbReference type="GO" id="GO:0006367">
    <property type="term" value="P:transcription initiation at RNA polymerase II promoter"/>
    <property type="evidence" value="ECO:0007669"/>
    <property type="project" value="TreeGrafter"/>
</dbReference>
<evidence type="ECO:0000313" key="13">
    <source>
        <dbReference type="Proteomes" id="UP001303373"/>
    </source>
</evidence>
<dbReference type="SUPFAM" id="SSF55486">
    <property type="entry name" value="Metalloproteases ('zincins'), catalytic domain"/>
    <property type="match status" value="1"/>
</dbReference>
<dbReference type="CDD" id="cd09839">
    <property type="entry name" value="M1_like_TAF2"/>
    <property type="match status" value="1"/>
</dbReference>
<keyword evidence="6" id="KW-0539">Nucleus</keyword>
<dbReference type="SUPFAM" id="SSF63737">
    <property type="entry name" value="Leukotriene A4 hydrolase N-terminal domain"/>
    <property type="match status" value="1"/>
</dbReference>
<feature type="domain" description="Transcription initiation factor TFIID subunit 2 TPR repeats" evidence="11">
    <location>
        <begin position="785"/>
        <end position="1081"/>
    </location>
</feature>
<dbReference type="InterPro" id="IPR027268">
    <property type="entry name" value="Peptidase_M4/M1_CTD_sf"/>
</dbReference>
<evidence type="ECO:0000256" key="9">
    <source>
        <dbReference type="SAM" id="MobiDB-lite"/>
    </source>
</evidence>
<evidence type="ECO:0000256" key="1">
    <source>
        <dbReference type="ARBA" id="ARBA00004123"/>
    </source>
</evidence>
<comment type="subcellular location">
    <subcellularLocation>
        <location evidence="1">Nucleus</location>
    </subcellularLocation>
</comment>
<proteinExistence type="inferred from homology"/>
<evidence type="ECO:0000256" key="2">
    <source>
        <dbReference type="ARBA" id="ARBA00010937"/>
    </source>
</evidence>
<protein>
    <recommendedName>
        <fullName evidence="3">Transcription initiation factor TFIID subunit 2</fullName>
    </recommendedName>
    <alternativeName>
        <fullName evidence="8">TBP-associated factor 2</fullName>
    </alternativeName>
</protein>
<evidence type="ECO:0000256" key="7">
    <source>
        <dbReference type="ARBA" id="ARBA00025346"/>
    </source>
</evidence>
<feature type="compositionally biased region" description="Polar residues" evidence="9">
    <location>
        <begin position="1414"/>
        <end position="1435"/>
    </location>
</feature>
<dbReference type="PANTHER" id="PTHR15137:SF9">
    <property type="entry name" value="TRANSCRIPTION INITIATION FACTOR TFIID SUBUNIT 2"/>
    <property type="match status" value="1"/>
</dbReference>
<feature type="region of interest" description="Disordered" evidence="9">
    <location>
        <begin position="1412"/>
        <end position="1515"/>
    </location>
</feature>
<dbReference type="GO" id="GO:0003682">
    <property type="term" value="F:chromatin binding"/>
    <property type="evidence" value="ECO:0007669"/>
    <property type="project" value="TreeGrafter"/>
</dbReference>
<evidence type="ECO:0000259" key="11">
    <source>
        <dbReference type="Pfam" id="PF25577"/>
    </source>
</evidence>
<dbReference type="Proteomes" id="UP001303373">
    <property type="component" value="Chromosome 8"/>
</dbReference>
<dbReference type="FunFam" id="1.10.390.10:FF:000011">
    <property type="entry name" value="Transcription initiation factor TFIID subunit"/>
    <property type="match status" value="1"/>
</dbReference>
<dbReference type="InterPro" id="IPR042097">
    <property type="entry name" value="Aminopeptidase_N-like_N_sf"/>
</dbReference>
<dbReference type="Gene3D" id="2.60.40.1730">
    <property type="entry name" value="tricorn interacting facor f3 domain"/>
    <property type="match status" value="1"/>
</dbReference>
<dbReference type="GO" id="GO:0000976">
    <property type="term" value="F:transcription cis-regulatory region binding"/>
    <property type="evidence" value="ECO:0007669"/>
    <property type="project" value="TreeGrafter"/>
</dbReference>
<comment type="similarity">
    <text evidence="2">Belongs to the TAF2 family.</text>
</comment>
<feature type="region of interest" description="Disordered" evidence="9">
    <location>
        <begin position="1329"/>
        <end position="1365"/>
    </location>
</feature>
<dbReference type="PANTHER" id="PTHR15137">
    <property type="entry name" value="TRANSCRIPTION INITIATION FACTOR TFIID"/>
    <property type="match status" value="1"/>
</dbReference>
<name>A0AAQ3RD44_9PEZI</name>
<dbReference type="Pfam" id="PF25577">
    <property type="entry name" value="TPR_TAF2_C"/>
    <property type="match status" value="1"/>
</dbReference>
<evidence type="ECO:0000256" key="5">
    <source>
        <dbReference type="ARBA" id="ARBA00023163"/>
    </source>
</evidence>
<dbReference type="Gene3D" id="1.10.390.10">
    <property type="entry name" value="Neutral Protease Domain 2"/>
    <property type="match status" value="1"/>
</dbReference>
<comment type="function">
    <text evidence="7">Functions as a component of the DNA-binding general transcription factor complex TFIID. Binding of TFIID to a promoter (with or without TATA element) is the initial step in pre-initiation complex (PIC) formation. TFIID plays a key role in the regulation of gene expression by RNA polymerase II through different activities such as transcription activator interaction, core promoter recognition and selectivity, TFIIA and TFIIB interaction, chromatin modification (histone acetylation by TAF1), facilitation of DNA opening and initiation of transcription.</text>
</comment>
<dbReference type="InterPro" id="IPR057345">
    <property type="entry name" value="Ig-like_TAF2"/>
</dbReference>
<dbReference type="InterPro" id="IPR057991">
    <property type="entry name" value="TPR_TAF2_C"/>
</dbReference>
<dbReference type="Pfam" id="PF25316">
    <property type="entry name" value="TAF2_3rd"/>
    <property type="match status" value="1"/>
</dbReference>
<keyword evidence="5" id="KW-0804">Transcription</keyword>
<feature type="compositionally biased region" description="Polar residues" evidence="9">
    <location>
        <begin position="1464"/>
        <end position="1475"/>
    </location>
</feature>
<evidence type="ECO:0000256" key="8">
    <source>
        <dbReference type="ARBA" id="ARBA00076306"/>
    </source>
</evidence>
<evidence type="ECO:0000256" key="3">
    <source>
        <dbReference type="ARBA" id="ARBA00017363"/>
    </source>
</evidence>
<evidence type="ECO:0000256" key="6">
    <source>
        <dbReference type="ARBA" id="ARBA00023242"/>
    </source>
</evidence>
<sequence>MPGFVEEVGEVPAQSPPEYTILKQRVDLDFDFAGRSLIGTTEITIQPLVRDLKNIRLQCRQCQPSAIQAGGITARFEYDDPYRRLRMPAAATSHQHEMLKEKIHKSLQPAPEPELLITLPSKLKIQELHVDPSTALSQYNSVSSLQKQETDALAALDTPTGAAPHGPQFAPIKLFIEFTVDNFRDGLHWVGFEELDKRFPYVYTKSEPWAGNSSCIFPCMDDATSRCSWEISITCPKTLGDAFRRTRPSAEHNHKVGQSADKDVEMANGMEDARTKRTSKSADDNKYLIDIDEVDAELELVVVCVGELADDVIDMDDESRHTVSFSLNDPVCARHIAFAIGPFEHVDLSTSRDAEAEERLGRSAVKVDAYCLPGRSEECRVTCFPMTRAIDYFGINYGSYPFSSYQMLFVDDFVHDTVAAAGLSICSSNLLFPYDIMEPLEQNTRKLIRSLADQWAGVNLVPKEQTDAWAVAGIAGFMADLYGKVLFGNNAYRWQQKLAAEKVYDDDVDRPSIYELGHLLKLDVSIRQFLDLKSTLVLFILDRRLMKSSGSTGVARIINRILLNARTGNLTNGELSTADFQRTCEKLGHNNKLEPFFRQWVFGSGCPIFLVQQKFNKKKLVVEMTITQMQLKRETKPAFEPSNFMREINEFVRDVWAPEPQAVFTGPMTIRIHEADGTPYEHIVDIKEGITKLDIPYNTKYKRLKRSRRQKERAMADGTQGEGGDDALLYCLGDILDSPEEVRSWNLAEWTPEDEEKMGQESYEWIRIDADFEWIGKIHLVMPLYMYISQLQQDRDLVAQYESMRYLLGSNPHHVSLTILVRTLMDRRYFHGIRAMAADGLAILAKDRVMEIGQYHLQKAFAELFCFPGEIMPKPNDWTDRTNYIIQCAIPKAMSKLRDETGKVPMAIRRFFVDKLKFNDNSNNEYSDCHYVATLMNCLSDSLVASHRKPEVMQVFHFGDDDDAIMEPENPDADFEKEAVGEIERYRRIDEWITTYQNVYSVTALKCLARLTTAGIVKDKTREVLQYTRSANADFVRLDAFRCLSETGVTRKMPMMKYLLHSIADAPSPFFRDRLTQIFGEALGHLALDDAKAALEAQAPPPPDNDGLVLEQEASNEALKLEANRKTSPEGALLALKSELSGDETFNKALWHVATSSYLSVDEIAAFCNIAALLYEPISSCRVVLRLPQSYRCEKVGKGLIKFIPHGAYRTVPRKPLAVDEWRMLQIYGLKYSGPLSSEARRAQYAPVQPAPPPPEDEVEALKRQIAQLSQQFPNPINTQTPIPMAPPSSIPTPTAEKSGIKLSFKRKPSDELTPRAGSPKSIKIAKYQTPGSTGQLPKIKRSPSISGPAKPTTAIPRRPSVTKSGSKLVRLGLSISGSSKVEKILSSKPQPGIMRPPQISGGLLHNKSLLSAPMSQSSNGNKLLSASPPTQSPVLNVGAFRTYELPQSTSSKAPQVKREKMESTPSQGMMNTPNRVEKSSSSSRDAPPSDAVQPPKKKFLLKLGKPSSQASSPQ</sequence>